<dbReference type="Proteomes" id="UP001597302">
    <property type="component" value="Unassembled WGS sequence"/>
</dbReference>
<gene>
    <name evidence="4" type="ORF">ACFQ5P_10745</name>
</gene>
<comment type="caution">
    <text evidence="4">The sequence shown here is derived from an EMBL/GenBank/DDBJ whole genome shotgun (WGS) entry which is preliminary data.</text>
</comment>
<evidence type="ECO:0000256" key="2">
    <source>
        <dbReference type="ARBA" id="ARBA00023163"/>
    </source>
</evidence>
<evidence type="ECO:0000256" key="1">
    <source>
        <dbReference type="ARBA" id="ARBA00023015"/>
    </source>
</evidence>
<keyword evidence="2" id="KW-0804">Transcription</keyword>
<feature type="domain" description="HTH-type transcriptional regulator MT1864/Rv1816-like C-terminal" evidence="3">
    <location>
        <begin position="92"/>
        <end position="186"/>
    </location>
</feature>
<evidence type="ECO:0000313" key="4">
    <source>
        <dbReference type="EMBL" id="MFD1481772.1"/>
    </source>
</evidence>
<evidence type="ECO:0000259" key="3">
    <source>
        <dbReference type="Pfam" id="PF13305"/>
    </source>
</evidence>
<organism evidence="4 5">
    <name type="scientific">Paracoccus nototheniae</name>
    <dbReference type="NCBI Taxonomy" id="2489002"/>
    <lineage>
        <taxon>Bacteria</taxon>
        <taxon>Pseudomonadati</taxon>
        <taxon>Pseudomonadota</taxon>
        <taxon>Alphaproteobacteria</taxon>
        <taxon>Rhodobacterales</taxon>
        <taxon>Paracoccaceae</taxon>
        <taxon>Paracoccus</taxon>
    </lineage>
</organism>
<protein>
    <submittedName>
        <fullName evidence="4">TetR-like C-terminal domain-containing protein</fullName>
    </submittedName>
</protein>
<sequence>MQTTAHREQPHGLHERAISALLRLIDDRDARLPSLDEVARSINEPPARLNDIYDDNRALLITSIEQSLILLMDTCTRAVVKVDPKDPFAQFIALGNAYLDWADRHRIEFRMMSDGGVPHLLQVPSLRRYVDSLTELMTRMMTRARDEGQLHPREDIALLVLSSRSYAYGLARMLVDGRMAEWAPERPPLATAKMLTLDFVTRIARSSKVTATA</sequence>
<name>A0ABW4DVJ4_9RHOB</name>
<dbReference type="RefSeq" id="WP_131574103.1">
    <property type="nucleotide sequence ID" value="NZ_CBCSAJ010000010.1"/>
</dbReference>
<dbReference type="Gene3D" id="1.10.357.10">
    <property type="entry name" value="Tetracycline Repressor, domain 2"/>
    <property type="match status" value="1"/>
</dbReference>
<accession>A0ABW4DVJ4</accession>
<evidence type="ECO:0000313" key="5">
    <source>
        <dbReference type="Proteomes" id="UP001597302"/>
    </source>
</evidence>
<dbReference type="SUPFAM" id="SSF48498">
    <property type="entry name" value="Tetracyclin repressor-like, C-terminal domain"/>
    <property type="match status" value="1"/>
</dbReference>
<proteinExistence type="predicted"/>
<dbReference type="EMBL" id="JBHTOQ010000022">
    <property type="protein sequence ID" value="MFD1481772.1"/>
    <property type="molecule type" value="Genomic_DNA"/>
</dbReference>
<dbReference type="Pfam" id="PF13305">
    <property type="entry name" value="TetR_C_33"/>
    <property type="match status" value="1"/>
</dbReference>
<keyword evidence="1" id="KW-0805">Transcription regulation</keyword>
<reference evidence="5" key="1">
    <citation type="journal article" date="2019" name="Int. J. Syst. Evol. Microbiol.">
        <title>The Global Catalogue of Microorganisms (GCM) 10K type strain sequencing project: providing services to taxonomists for standard genome sequencing and annotation.</title>
        <authorList>
            <consortium name="The Broad Institute Genomics Platform"/>
            <consortium name="The Broad Institute Genome Sequencing Center for Infectious Disease"/>
            <person name="Wu L."/>
            <person name="Ma J."/>
        </authorList>
    </citation>
    <scope>NUCLEOTIDE SEQUENCE [LARGE SCALE GENOMIC DNA]</scope>
    <source>
        <strain evidence="5">CCM 8875</strain>
    </source>
</reference>
<dbReference type="InterPro" id="IPR025996">
    <property type="entry name" value="MT1864/Rv1816-like_C"/>
</dbReference>
<dbReference type="InterPro" id="IPR036271">
    <property type="entry name" value="Tet_transcr_reg_TetR-rel_C_sf"/>
</dbReference>
<keyword evidence="5" id="KW-1185">Reference proteome</keyword>